<evidence type="ECO:0000313" key="1">
    <source>
        <dbReference type="EMBL" id="GAK97820.1"/>
    </source>
</evidence>
<reference evidence="1" key="1">
    <citation type="journal article" date="2014" name="Genome Announc.">
        <title>Draft Genome Sequences of Marine Flavobacterium Nonlabens Strains NR17, NR24, NR27, NR32, NR33, and Ara13.</title>
        <authorList>
            <person name="Nakanishi M."/>
            <person name="Meirelles P."/>
            <person name="Suzuki R."/>
            <person name="Takatani N."/>
            <person name="Mino S."/>
            <person name="Suda W."/>
            <person name="Oshima K."/>
            <person name="Hattori M."/>
            <person name="Ohkuma M."/>
            <person name="Hosokawa M."/>
            <person name="Miyashita K."/>
            <person name="Thompson F.L."/>
            <person name="Niwa A."/>
            <person name="Sawabe T."/>
            <person name="Sawabe T."/>
        </authorList>
    </citation>
    <scope>NUCLEOTIDE SEQUENCE [LARGE SCALE GENOMIC DNA]</scope>
    <source>
        <strain evidence="1">JCM 19294</strain>
    </source>
</reference>
<name>A0A090Q484_9FLAO</name>
<evidence type="ECO:0000313" key="2">
    <source>
        <dbReference type="Proteomes" id="UP000029221"/>
    </source>
</evidence>
<protein>
    <submittedName>
        <fullName evidence="1">Uncharacterized protein</fullName>
    </submittedName>
</protein>
<dbReference type="AlphaFoldDB" id="A0A090Q484"/>
<sequence>MGFFIYMSLLHYLCLSSLSRKRNFKYITTYPFLQYVIKRLTIFTI</sequence>
<comment type="caution">
    <text evidence="1">The sequence shown here is derived from an EMBL/GenBank/DDBJ whole genome shotgun (WGS) entry which is preliminary data.</text>
</comment>
<organism evidence="1 2">
    <name type="scientific">Nonlabens tegetincola</name>
    <dbReference type="NCBI Taxonomy" id="323273"/>
    <lineage>
        <taxon>Bacteria</taxon>
        <taxon>Pseudomonadati</taxon>
        <taxon>Bacteroidota</taxon>
        <taxon>Flavobacteriia</taxon>
        <taxon>Flavobacteriales</taxon>
        <taxon>Flavobacteriaceae</taxon>
        <taxon>Nonlabens</taxon>
    </lineage>
</organism>
<accession>A0A090Q484</accession>
<dbReference type="Proteomes" id="UP000029221">
    <property type="component" value="Unassembled WGS sequence"/>
</dbReference>
<dbReference type="EMBL" id="BBML01000007">
    <property type="protein sequence ID" value="GAK97820.1"/>
    <property type="molecule type" value="Genomic_DNA"/>
</dbReference>
<proteinExistence type="predicted"/>
<gene>
    <name evidence="1" type="ORF">JCM19294_359</name>
</gene>
<keyword evidence="2" id="KW-1185">Reference proteome</keyword>